<gene>
    <name evidence="3" type="ORF">ISN44_As10g012940</name>
</gene>
<dbReference type="AlphaFoldDB" id="A0A8T1ZX77"/>
<dbReference type="PANTHER" id="PTHR31111:SF130">
    <property type="entry name" value="F-BOX ASSOCIATED UBIQUITINATION EFFECTOR FAMILY PROTEIN"/>
    <property type="match status" value="1"/>
</dbReference>
<dbReference type="InterPro" id="IPR017451">
    <property type="entry name" value="F-box-assoc_interact_dom"/>
</dbReference>
<dbReference type="PANTHER" id="PTHR31111">
    <property type="entry name" value="BNAA05G37150D PROTEIN-RELATED"/>
    <property type="match status" value="1"/>
</dbReference>
<sequence>MKRRANMEPLPTDLITDIFSRLPAKSVAMFRTLSKHWASKLHSPDFTELFLRRSSNRPRLLFAVERKGEWLFFSSPQPQNPSSSSPSAVTVDYHTKFGGDVSRYICSYASGLIYFPDMWISNVASSPVICNPINGMYVTLPDLARYRKARGFLGFDPIEKQFKALSEGYVFCDQRDHHRILTLGTTGEELTWRSNSIQCPAYDRSLSEGICINGVLYYIADTGCESSCMVVSFDLRSEEFKFIQADCFSEQLHETNERPLVFDPQPTNVMELFLATVRMDRPTNTITLVLVNYKGKLGAIDWKYVANNADGETQIVELCMWVLEDVEKHEWSKHVYTLPETEILDSCDFSVAGVTASGDIVLSMKHVCKPFYVFYFNPERNTLQSVEIQGFGDNLEAPENHGTVYAFVDHVEDLSVYDAKPLKSSISNVKHICSCCNKEAQPTFHYKKAKTTETQETEETTGKLKTEEEEEDNEKKE</sequence>
<organism evidence="3 4">
    <name type="scientific">Arabidopsis suecica</name>
    <name type="common">Swedish thale-cress</name>
    <name type="synonym">Cardaminopsis suecica</name>
    <dbReference type="NCBI Taxonomy" id="45249"/>
    <lineage>
        <taxon>Eukaryota</taxon>
        <taxon>Viridiplantae</taxon>
        <taxon>Streptophyta</taxon>
        <taxon>Embryophyta</taxon>
        <taxon>Tracheophyta</taxon>
        <taxon>Spermatophyta</taxon>
        <taxon>Magnoliopsida</taxon>
        <taxon>eudicotyledons</taxon>
        <taxon>Gunneridae</taxon>
        <taxon>Pentapetalae</taxon>
        <taxon>rosids</taxon>
        <taxon>malvids</taxon>
        <taxon>Brassicales</taxon>
        <taxon>Brassicaceae</taxon>
        <taxon>Camelineae</taxon>
        <taxon>Arabidopsis</taxon>
    </lineage>
</organism>
<proteinExistence type="predicted"/>
<dbReference type="InterPro" id="IPR013187">
    <property type="entry name" value="F-box-assoc_dom_typ3"/>
</dbReference>
<dbReference type="PROSITE" id="PS50181">
    <property type="entry name" value="FBOX"/>
    <property type="match status" value="1"/>
</dbReference>
<feature type="domain" description="F-box" evidence="2">
    <location>
        <begin position="4"/>
        <end position="53"/>
    </location>
</feature>
<dbReference type="Pfam" id="PF08268">
    <property type="entry name" value="FBA_3"/>
    <property type="match status" value="2"/>
</dbReference>
<comment type="caution">
    <text evidence="3">The sequence shown here is derived from an EMBL/GenBank/DDBJ whole genome shotgun (WGS) entry which is preliminary data.</text>
</comment>
<feature type="compositionally biased region" description="Acidic residues" evidence="1">
    <location>
        <begin position="467"/>
        <end position="477"/>
    </location>
</feature>
<feature type="region of interest" description="Disordered" evidence="1">
    <location>
        <begin position="447"/>
        <end position="477"/>
    </location>
</feature>
<evidence type="ECO:0000259" key="2">
    <source>
        <dbReference type="PROSITE" id="PS50181"/>
    </source>
</evidence>
<keyword evidence="4" id="KW-1185">Reference proteome</keyword>
<dbReference type="OrthoDB" id="5319261at2759"/>
<dbReference type="Proteomes" id="UP000694251">
    <property type="component" value="Chromosome 10"/>
</dbReference>
<dbReference type="InterPro" id="IPR001810">
    <property type="entry name" value="F-box_dom"/>
</dbReference>
<evidence type="ECO:0000313" key="3">
    <source>
        <dbReference type="EMBL" id="KAG7564530.1"/>
    </source>
</evidence>
<dbReference type="SMART" id="SM00256">
    <property type="entry name" value="FBOX"/>
    <property type="match status" value="1"/>
</dbReference>
<reference evidence="3 4" key="1">
    <citation type="submission" date="2020-12" db="EMBL/GenBank/DDBJ databases">
        <title>Concerted genomic and epigenomic changes stabilize Arabidopsis allopolyploids.</title>
        <authorList>
            <person name="Chen Z."/>
        </authorList>
    </citation>
    <scope>NUCLEOTIDE SEQUENCE [LARGE SCALE GENOMIC DNA]</scope>
    <source>
        <strain evidence="3">As9502</strain>
        <tissue evidence="3">Leaf</tissue>
    </source>
</reference>
<dbReference type="Pfam" id="PF00646">
    <property type="entry name" value="F-box"/>
    <property type="match status" value="1"/>
</dbReference>
<accession>A0A8T1ZX77</accession>
<evidence type="ECO:0000256" key="1">
    <source>
        <dbReference type="SAM" id="MobiDB-lite"/>
    </source>
</evidence>
<dbReference type="EMBL" id="JAEFBJ010000010">
    <property type="protein sequence ID" value="KAG7564530.1"/>
    <property type="molecule type" value="Genomic_DNA"/>
</dbReference>
<protein>
    <submittedName>
        <fullName evidence="3">F-box associated interaction domain</fullName>
    </submittedName>
</protein>
<evidence type="ECO:0000313" key="4">
    <source>
        <dbReference type="Proteomes" id="UP000694251"/>
    </source>
</evidence>
<dbReference type="CDD" id="cd22157">
    <property type="entry name" value="F-box_AtFBW1-like"/>
    <property type="match status" value="1"/>
</dbReference>
<dbReference type="NCBIfam" id="TIGR01640">
    <property type="entry name" value="F_box_assoc_1"/>
    <property type="match status" value="2"/>
</dbReference>
<name>A0A8T1ZX77_ARASU</name>